<gene>
    <name evidence="1" type="ORF">ACFSQT_14275</name>
</gene>
<name>A0ABW4WDJ6_9HYPH</name>
<organism evidence="1 2">
    <name type="scientific">Mesorhizobium calcicola</name>
    <dbReference type="NCBI Taxonomy" id="1300310"/>
    <lineage>
        <taxon>Bacteria</taxon>
        <taxon>Pseudomonadati</taxon>
        <taxon>Pseudomonadota</taxon>
        <taxon>Alphaproteobacteria</taxon>
        <taxon>Hyphomicrobiales</taxon>
        <taxon>Phyllobacteriaceae</taxon>
        <taxon>Mesorhizobium</taxon>
    </lineage>
</organism>
<protein>
    <submittedName>
        <fullName evidence="1">Uncharacterized protein</fullName>
    </submittedName>
</protein>
<keyword evidence="2" id="KW-1185">Reference proteome</keyword>
<proteinExistence type="predicted"/>
<comment type="caution">
    <text evidence="1">The sequence shown here is derived from an EMBL/GenBank/DDBJ whole genome shotgun (WGS) entry which is preliminary data.</text>
</comment>
<evidence type="ECO:0000313" key="2">
    <source>
        <dbReference type="Proteomes" id="UP001597349"/>
    </source>
</evidence>
<sequence>MAAATRKDAGTNEGRDTMFTEKEAKAEILIALGAIDAVRQRLHGFKKVRLHECGAAGLTAALDEAESIRAAAADAFGQTLDLLCAGMPTRELNLDLARELRQCGDQLHRAETAVAFVAEKLVSVAGDAADEALRTRLQSEIDDAIGLLDRARVASATIAERKIDGLIRMPKFWASACAKEIAALRVLKVREAA</sequence>
<reference evidence="2" key="1">
    <citation type="journal article" date="2019" name="Int. J. Syst. Evol. Microbiol.">
        <title>The Global Catalogue of Microorganisms (GCM) 10K type strain sequencing project: providing services to taxonomists for standard genome sequencing and annotation.</title>
        <authorList>
            <consortium name="The Broad Institute Genomics Platform"/>
            <consortium name="The Broad Institute Genome Sequencing Center for Infectious Disease"/>
            <person name="Wu L."/>
            <person name="Ma J."/>
        </authorList>
    </citation>
    <scope>NUCLEOTIDE SEQUENCE [LARGE SCALE GENOMIC DNA]</scope>
    <source>
        <strain evidence="2">CGMCC 1.16226</strain>
    </source>
</reference>
<dbReference type="RefSeq" id="WP_379019592.1">
    <property type="nucleotide sequence ID" value="NZ_JBHUGY010000021.1"/>
</dbReference>
<dbReference type="EMBL" id="JBHUGY010000021">
    <property type="protein sequence ID" value="MFD2054218.1"/>
    <property type="molecule type" value="Genomic_DNA"/>
</dbReference>
<accession>A0ABW4WDJ6</accession>
<evidence type="ECO:0000313" key="1">
    <source>
        <dbReference type="EMBL" id="MFD2054218.1"/>
    </source>
</evidence>
<dbReference type="Proteomes" id="UP001597349">
    <property type="component" value="Unassembled WGS sequence"/>
</dbReference>